<accession>A0A840YPW8</accession>
<organism evidence="2 3">
    <name type="scientific">Sphingomonas xinjiangensis</name>
    <dbReference type="NCBI Taxonomy" id="643568"/>
    <lineage>
        <taxon>Bacteria</taxon>
        <taxon>Pseudomonadati</taxon>
        <taxon>Pseudomonadota</taxon>
        <taxon>Alphaproteobacteria</taxon>
        <taxon>Sphingomonadales</taxon>
        <taxon>Sphingomonadaceae</taxon>
        <taxon>Sphingomonas</taxon>
    </lineage>
</organism>
<feature type="compositionally biased region" description="Basic and acidic residues" evidence="1">
    <location>
        <begin position="14"/>
        <end position="44"/>
    </location>
</feature>
<keyword evidence="3" id="KW-1185">Reference proteome</keyword>
<evidence type="ECO:0000313" key="2">
    <source>
        <dbReference type="EMBL" id="MBB5710202.1"/>
    </source>
</evidence>
<gene>
    <name evidence="2" type="ORF">FHT02_001430</name>
</gene>
<reference evidence="2 3" key="1">
    <citation type="submission" date="2020-08" db="EMBL/GenBank/DDBJ databases">
        <title>Genomic Encyclopedia of Type Strains, Phase IV (KMG-IV): sequencing the most valuable type-strain genomes for metagenomic binning, comparative biology and taxonomic classification.</title>
        <authorList>
            <person name="Goeker M."/>
        </authorList>
    </citation>
    <scope>NUCLEOTIDE SEQUENCE [LARGE SCALE GENOMIC DNA]</scope>
    <source>
        <strain evidence="2 3">DSM 26736</strain>
    </source>
</reference>
<feature type="region of interest" description="Disordered" evidence="1">
    <location>
        <begin position="1"/>
        <end position="60"/>
    </location>
</feature>
<evidence type="ECO:0000256" key="1">
    <source>
        <dbReference type="SAM" id="MobiDB-lite"/>
    </source>
</evidence>
<dbReference type="Proteomes" id="UP000527143">
    <property type="component" value="Unassembled WGS sequence"/>
</dbReference>
<dbReference type="AlphaFoldDB" id="A0A840YPW8"/>
<proteinExistence type="predicted"/>
<evidence type="ECO:0000313" key="3">
    <source>
        <dbReference type="Proteomes" id="UP000527143"/>
    </source>
</evidence>
<dbReference type="RefSeq" id="WP_184085918.1">
    <property type="nucleotide sequence ID" value="NZ_JACIJF010000003.1"/>
</dbReference>
<comment type="caution">
    <text evidence="2">The sequence shown here is derived from an EMBL/GenBank/DDBJ whole genome shotgun (WGS) entry which is preliminary data.</text>
</comment>
<name>A0A840YPW8_9SPHN</name>
<dbReference type="EMBL" id="JACIJF010000003">
    <property type="protein sequence ID" value="MBB5710202.1"/>
    <property type="molecule type" value="Genomic_DNA"/>
</dbReference>
<sequence length="60" mass="6422">MPDTPGGTDPHNLSTEHQKSGDAMRPKDTMDSENDEAHWAKDYDPAGDVGKAKPSGNPTD</sequence>
<protein>
    <submittedName>
        <fullName evidence="2">Uncharacterized protein</fullName>
    </submittedName>
</protein>